<accession>T1AWI4</accession>
<reference evidence="2" key="2">
    <citation type="journal article" date="2014" name="ISME J.">
        <title>Microbial stratification in low pH oxic and suboxic macroscopic growths along an acid mine drainage.</title>
        <authorList>
            <person name="Mendez-Garcia C."/>
            <person name="Mesa V."/>
            <person name="Sprenger R.R."/>
            <person name="Richter M."/>
            <person name="Diez M.S."/>
            <person name="Solano J."/>
            <person name="Bargiela R."/>
            <person name="Golyshina O.V."/>
            <person name="Manteca A."/>
            <person name="Ramos J.L."/>
            <person name="Gallego J.R."/>
            <person name="Llorente I."/>
            <person name="Martins Dos Santos V.A."/>
            <person name="Jensen O.N."/>
            <person name="Pelaez A.I."/>
            <person name="Sanchez J."/>
            <person name="Ferrer M."/>
        </authorList>
    </citation>
    <scope>NUCLEOTIDE SEQUENCE</scope>
</reference>
<dbReference type="EMBL" id="AUZX01006832">
    <property type="protein sequence ID" value="EQD61822.1"/>
    <property type="molecule type" value="Genomic_DNA"/>
</dbReference>
<gene>
    <name evidence="2" type="ORF">B1A_09580</name>
</gene>
<dbReference type="Pfam" id="PF20549">
    <property type="entry name" value="DUF6763"/>
    <property type="match status" value="1"/>
</dbReference>
<reference evidence="2" key="1">
    <citation type="submission" date="2013-08" db="EMBL/GenBank/DDBJ databases">
        <authorList>
            <person name="Mendez C."/>
            <person name="Richter M."/>
            <person name="Ferrer M."/>
            <person name="Sanchez J."/>
        </authorList>
    </citation>
    <scope>NUCLEOTIDE SEQUENCE</scope>
</reference>
<name>T1AWI4_9ZZZZ</name>
<dbReference type="AlphaFoldDB" id="T1AWI4"/>
<sequence>MNTGVGRPQIGQWYLRWDKGELFQVTAQDEHTKTVELQTYDGDIDEVDAAAWETLPLSLAEPPEDWTGPVDDVEIDDLGYSETQMSPEDWTVPLAPLRLAEESWEDTRDESERDPQGEGEPVEELTLDNPRARAQVE</sequence>
<protein>
    <submittedName>
        <fullName evidence="2">Uncharacterized protein</fullName>
    </submittedName>
</protein>
<feature type="region of interest" description="Disordered" evidence="1">
    <location>
        <begin position="98"/>
        <end position="137"/>
    </location>
</feature>
<evidence type="ECO:0000313" key="2">
    <source>
        <dbReference type="EMBL" id="EQD61822.1"/>
    </source>
</evidence>
<proteinExistence type="predicted"/>
<evidence type="ECO:0000256" key="1">
    <source>
        <dbReference type="SAM" id="MobiDB-lite"/>
    </source>
</evidence>
<comment type="caution">
    <text evidence="2">The sequence shown here is derived from an EMBL/GenBank/DDBJ whole genome shotgun (WGS) entry which is preliminary data.</text>
</comment>
<organism evidence="2">
    <name type="scientific">mine drainage metagenome</name>
    <dbReference type="NCBI Taxonomy" id="410659"/>
    <lineage>
        <taxon>unclassified sequences</taxon>
        <taxon>metagenomes</taxon>
        <taxon>ecological metagenomes</taxon>
    </lineage>
</organism>
<dbReference type="InterPro" id="IPR046651">
    <property type="entry name" value="DUF6763"/>
</dbReference>